<feature type="transmembrane region" description="Helical" evidence="8">
    <location>
        <begin position="846"/>
        <end position="865"/>
    </location>
</feature>
<evidence type="ECO:0000259" key="10">
    <source>
        <dbReference type="Pfam" id="PF12821"/>
    </source>
</evidence>
<feature type="compositionally biased region" description="Basic residues" evidence="7">
    <location>
        <begin position="502"/>
        <end position="512"/>
    </location>
</feature>
<dbReference type="PANTHER" id="PTHR31082">
    <property type="entry name" value="PHEROMONE-REGULATED MEMBRANE PROTEIN 10"/>
    <property type="match status" value="1"/>
</dbReference>
<feature type="transmembrane region" description="Helical" evidence="8">
    <location>
        <begin position="668"/>
        <end position="685"/>
    </location>
</feature>
<feature type="region of interest" description="Disordered" evidence="7">
    <location>
        <begin position="204"/>
        <end position="234"/>
    </location>
</feature>
<comment type="subcellular location">
    <subcellularLocation>
        <location evidence="1">Membrane</location>
        <topology evidence="1">Multi-pass membrane protein</topology>
    </subcellularLocation>
</comment>
<keyword evidence="5 8" id="KW-0472">Membrane</keyword>
<feature type="compositionally biased region" description="Polar residues" evidence="7">
    <location>
        <begin position="55"/>
        <end position="79"/>
    </location>
</feature>
<dbReference type="Pfam" id="PF12821">
    <property type="entry name" value="ThrE_2"/>
    <property type="match status" value="1"/>
</dbReference>
<dbReference type="InterPro" id="IPR051361">
    <property type="entry name" value="ThrE/Ser_Exporter"/>
</dbReference>
<sequence length="958" mass="105212">MSSLRDRDSPPIETIPGSRSPSRSICYSDISSLADRSVSNPSPEPGALPNPKDISFQTTIRNSASRNIPPSHQNSSSHSFLRKSVSHSRSNSSSRSRSRSRSRSHSRSQSHSRSRYGSKLNSPGIQNDLPLMEDESEDEPEDLPPLLPVFDHLRGHVQAGVTSPDSSRRRQIEEDIDQDADELNVQDDSVGLFDRVSLDSTNDTVANRPVLSENNTNTSSISSNSNTPTQGEASDIENVPHMENQNENENAIQKECTHSTTKTQHGRNFLSRFLNLKGTMIGPSINTDKPPPKDEESQMGQDIQLSDLDANQLKHVTTYLVDKHYDHSKNQNESKNHALAINSYLTEGLNDLDEMAGVQVGKPKNIHQGVLSHLLKLYENPISQTSHSLSIDSEDSDEEQETRGRGRSRKKRNHLKISSPLRHHSSSRSKSRIIEMGNLRHSSGEAFPKQFKSHLRSLSEPRILKSKYAIPSVLFGKEHSRSASKEAKDEFKKLPKFSSTRPKVKKKGPSLLKKKQVETRAQITVHIATILQRQRFILLLCKAFMLYGAPTHRLEEFMTVTAKVLETDAQFLYLPGCMTVAFGDVLTRTSEMQLVRSVQGLNLGKLDEVYEVYKNVIHDVTSVPEAISAIEKLLNGKDYYSRPVVVLTYALACAMVCPFAFRGKGYDILVSFGVGGLVAMLQYYVVPLSNVYSTVFEVSATIVVSFVARALGSINENKVCYSAVVQGSIAMILPGYTILCGSLELQSKNIVSGAVRVFYAIIYSLFLGFGITLGAALYGWIDHSATNVTRCATSLSPWYLFIFVPAFATTMAISNQAKFSQLPAMALIGSIGYVATYFAGLRFKNATEIAASIGSFVVGILANVYSRLGRGMAVSAMLPGIFLQVPGGIAAQSSLISGIEIANELTNSSNAHTSSSYSIDTSFGFAMVRVVIGITVGLFAAIIVVYPFGKKNTTIFSL</sequence>
<comment type="similarity">
    <text evidence="6">Belongs to the ThrE exporter (TC 2.A.79) family.</text>
</comment>
<dbReference type="GeneID" id="8197354"/>
<keyword evidence="12" id="KW-1185">Reference proteome</keyword>
<dbReference type="GO" id="GO:0022857">
    <property type="term" value="F:transmembrane transporter activity"/>
    <property type="evidence" value="ECO:0007669"/>
    <property type="project" value="InterPro"/>
</dbReference>
<dbReference type="InParanoid" id="C4QV23"/>
<accession>C4QV23</accession>
<feature type="domain" description="Threonine/Serine exporter ThrE" evidence="10">
    <location>
        <begin position="801"/>
        <end position="941"/>
    </location>
</feature>
<evidence type="ECO:0000256" key="1">
    <source>
        <dbReference type="ARBA" id="ARBA00004141"/>
    </source>
</evidence>
<feature type="transmembrane region" description="Helical" evidence="8">
    <location>
        <begin position="691"/>
        <end position="712"/>
    </location>
</feature>
<evidence type="ECO:0000313" key="12">
    <source>
        <dbReference type="Proteomes" id="UP000000314"/>
    </source>
</evidence>
<organism evidence="11 12">
    <name type="scientific">Komagataella phaffii (strain GS115 / ATCC 20864)</name>
    <name type="common">Yeast</name>
    <name type="synonym">Pichia pastoris</name>
    <dbReference type="NCBI Taxonomy" id="644223"/>
    <lineage>
        <taxon>Eukaryota</taxon>
        <taxon>Fungi</taxon>
        <taxon>Dikarya</taxon>
        <taxon>Ascomycota</taxon>
        <taxon>Saccharomycotina</taxon>
        <taxon>Pichiomycetes</taxon>
        <taxon>Pichiales</taxon>
        <taxon>Pichiaceae</taxon>
        <taxon>Komagataella</taxon>
    </lineage>
</organism>
<feature type="compositionally biased region" description="Basic residues" evidence="7">
    <location>
        <begin position="96"/>
        <end position="116"/>
    </location>
</feature>
<dbReference type="GO" id="GO:0016020">
    <property type="term" value="C:membrane"/>
    <property type="evidence" value="ECO:0007669"/>
    <property type="project" value="UniProtKB-SubCell"/>
</dbReference>
<evidence type="ECO:0000256" key="4">
    <source>
        <dbReference type="ARBA" id="ARBA00022989"/>
    </source>
</evidence>
<feature type="transmembrane region" description="Helical" evidence="8">
    <location>
        <begin position="639"/>
        <end position="661"/>
    </location>
</feature>
<feature type="transmembrane region" description="Helical" evidence="8">
    <location>
        <begin position="758"/>
        <end position="781"/>
    </location>
</feature>
<evidence type="ECO:0000256" key="3">
    <source>
        <dbReference type="ARBA" id="ARBA00022692"/>
    </source>
</evidence>
<feature type="region of interest" description="Disordered" evidence="7">
    <location>
        <begin position="485"/>
        <end position="512"/>
    </location>
</feature>
<evidence type="ECO:0000256" key="5">
    <source>
        <dbReference type="ARBA" id="ARBA00023136"/>
    </source>
</evidence>
<dbReference type="Pfam" id="PF06738">
    <property type="entry name" value="ThrE"/>
    <property type="match status" value="1"/>
</dbReference>
<name>C4QV23_KOMPG</name>
<evidence type="ECO:0000256" key="8">
    <source>
        <dbReference type="SAM" id="Phobius"/>
    </source>
</evidence>
<dbReference type="KEGG" id="ppa:PAS_chr1-3_0043"/>
<feature type="compositionally biased region" description="Polar residues" evidence="7">
    <location>
        <begin position="17"/>
        <end position="31"/>
    </location>
</feature>
<feature type="compositionally biased region" description="Low complexity" evidence="7">
    <location>
        <begin position="214"/>
        <end position="227"/>
    </location>
</feature>
<proteinExistence type="inferred from homology"/>
<feature type="transmembrane region" description="Helical" evidence="8">
    <location>
        <begin position="923"/>
        <end position="948"/>
    </location>
</feature>
<feature type="transmembrane region" description="Helical" evidence="8">
    <location>
        <begin position="793"/>
        <end position="813"/>
    </location>
</feature>
<evidence type="ECO:0000256" key="7">
    <source>
        <dbReference type="SAM" id="MobiDB-lite"/>
    </source>
</evidence>
<dbReference type="OrthoDB" id="413008at2759"/>
<dbReference type="EMBL" id="FN392319">
    <property type="protein sequence ID" value="CAY67093.1"/>
    <property type="molecule type" value="Genomic_DNA"/>
</dbReference>
<evidence type="ECO:0000259" key="9">
    <source>
        <dbReference type="Pfam" id="PF06738"/>
    </source>
</evidence>
<keyword evidence="4 8" id="KW-1133">Transmembrane helix</keyword>
<dbReference type="InterPro" id="IPR010619">
    <property type="entry name" value="ThrE-like_N"/>
</dbReference>
<feature type="transmembrane region" description="Helical" evidence="8">
    <location>
        <begin position="819"/>
        <end position="839"/>
    </location>
</feature>
<feature type="region of interest" description="Disordered" evidence="7">
    <location>
        <begin position="1"/>
        <end position="148"/>
    </location>
</feature>
<evidence type="ECO:0000313" key="11">
    <source>
        <dbReference type="EMBL" id="CAY67093.1"/>
    </source>
</evidence>
<feature type="compositionally biased region" description="Acidic residues" evidence="7">
    <location>
        <begin position="131"/>
        <end position="142"/>
    </location>
</feature>
<dbReference type="RefSeq" id="XP_002489377.1">
    <property type="nucleotide sequence ID" value="XM_002489332.1"/>
</dbReference>
<feature type="compositionally biased region" description="Basic residues" evidence="7">
    <location>
        <begin position="405"/>
        <end position="431"/>
    </location>
</feature>
<evidence type="ECO:0000256" key="2">
    <source>
        <dbReference type="ARBA" id="ARBA00019535"/>
    </source>
</evidence>
<feature type="compositionally biased region" description="Basic and acidic residues" evidence="7">
    <location>
        <begin position="1"/>
        <end position="10"/>
    </location>
</feature>
<dbReference type="eggNOG" id="ENOG502QPMM">
    <property type="taxonomic scope" value="Eukaryota"/>
</dbReference>
<evidence type="ECO:0000256" key="6">
    <source>
        <dbReference type="ARBA" id="ARBA00034125"/>
    </source>
</evidence>
<reference evidence="11 12" key="1">
    <citation type="journal article" date="2009" name="Nat. Biotechnol.">
        <title>Genome sequence of the recombinant protein production host Pichia pastoris.</title>
        <authorList>
            <person name="De Schutter K."/>
            <person name="Lin Y.C."/>
            <person name="Tiels P."/>
            <person name="Van Hecke A."/>
            <person name="Glinka S."/>
            <person name="Weber-Lehmann J."/>
            <person name="Rouze P."/>
            <person name="Van de Peer Y."/>
            <person name="Callewaert N."/>
        </authorList>
    </citation>
    <scope>NUCLEOTIDE SEQUENCE [LARGE SCALE GENOMIC DNA]</scope>
    <source>
        <strain evidence="12">GS115 / ATCC 20864</strain>
    </source>
</reference>
<dbReference type="InterPro" id="IPR024528">
    <property type="entry name" value="ThrE_2"/>
</dbReference>
<protein>
    <recommendedName>
        <fullName evidence="2">Pheromone-regulated membrane protein 10</fullName>
    </recommendedName>
</protein>
<keyword evidence="3 8" id="KW-0812">Transmembrane</keyword>
<feature type="transmembrane region" description="Helical" evidence="8">
    <location>
        <begin position="719"/>
        <end position="738"/>
    </location>
</feature>
<dbReference type="Proteomes" id="UP000000314">
    <property type="component" value="Chromosome 1"/>
</dbReference>
<feature type="region of interest" description="Disordered" evidence="7">
    <location>
        <begin position="385"/>
        <end position="431"/>
    </location>
</feature>
<gene>
    <name evidence="11" type="ordered locus">PAS_chr1-3_0043</name>
</gene>
<feature type="domain" description="Threonine/serine exporter-like N-terminal" evidence="9">
    <location>
        <begin position="535"/>
        <end position="777"/>
    </location>
</feature>
<dbReference type="PANTHER" id="PTHR31082:SF4">
    <property type="entry name" value="PHEROMONE-REGULATED MEMBRANE PROTEIN 10"/>
    <property type="match status" value="1"/>
</dbReference>
<dbReference type="AlphaFoldDB" id="C4QV23"/>
<dbReference type="HOGENOM" id="CLU_007078_1_0_1"/>